<dbReference type="PANTHER" id="PTHR46268:SF6">
    <property type="entry name" value="UNIVERSAL STRESS PROTEIN UP12"/>
    <property type="match status" value="1"/>
</dbReference>
<dbReference type="SUPFAM" id="SSF52402">
    <property type="entry name" value="Adenine nucleotide alpha hydrolases-like"/>
    <property type="match status" value="1"/>
</dbReference>
<gene>
    <name evidence="3" type="ORF">AL399_00660</name>
</gene>
<evidence type="ECO:0000313" key="4">
    <source>
        <dbReference type="Proteomes" id="UP000054172"/>
    </source>
</evidence>
<dbReference type="Gene3D" id="3.40.50.12370">
    <property type="match status" value="1"/>
</dbReference>
<comment type="caution">
    <text evidence="3">The sequence shown here is derived from an EMBL/GenBank/DDBJ whole genome shotgun (WGS) entry which is preliminary data.</text>
</comment>
<organism evidence="3 4">
    <name type="scientific">Candidatus [Bacteroides] periocalifornicus</name>
    <dbReference type="NCBI Taxonomy" id="1702214"/>
    <lineage>
        <taxon>Bacteria</taxon>
        <taxon>Pseudomonadati</taxon>
        <taxon>Bacteroidota</taxon>
    </lineage>
</organism>
<dbReference type="AlphaFoldDB" id="A0A0Q4BAC1"/>
<accession>A0A0Q4BAC1</accession>
<protein>
    <recommendedName>
        <fullName evidence="2">UspA domain-containing protein</fullName>
    </recommendedName>
</protein>
<name>A0A0Q4BAC1_9BACT</name>
<reference evidence="3" key="1">
    <citation type="submission" date="2015-08" db="EMBL/GenBank/DDBJ databases">
        <title>Candidatus Bacteriodes Periocalifornicus.</title>
        <authorList>
            <person name="McLean J.S."/>
            <person name="Kelley S."/>
        </authorList>
    </citation>
    <scope>NUCLEOTIDE SEQUENCE [LARGE SCALE GENOMIC DNA]</scope>
    <source>
        <strain evidence="3">12B</strain>
    </source>
</reference>
<dbReference type="Pfam" id="PF00582">
    <property type="entry name" value="Usp"/>
    <property type="match status" value="1"/>
</dbReference>
<dbReference type="Proteomes" id="UP000054172">
    <property type="component" value="Unassembled WGS sequence"/>
</dbReference>
<dbReference type="EMBL" id="LIIK01000002">
    <property type="protein sequence ID" value="KQM09594.1"/>
    <property type="molecule type" value="Genomic_DNA"/>
</dbReference>
<dbReference type="InterPro" id="IPR006015">
    <property type="entry name" value="Universal_stress_UspA"/>
</dbReference>
<dbReference type="STRING" id="1702214.AL399_00660"/>
<evidence type="ECO:0000256" key="1">
    <source>
        <dbReference type="ARBA" id="ARBA00008791"/>
    </source>
</evidence>
<dbReference type="InterPro" id="IPR006016">
    <property type="entry name" value="UspA"/>
</dbReference>
<dbReference type="PANTHER" id="PTHR46268">
    <property type="entry name" value="STRESS RESPONSE PROTEIN NHAX"/>
    <property type="match status" value="1"/>
</dbReference>
<dbReference type="PRINTS" id="PR01438">
    <property type="entry name" value="UNVRSLSTRESS"/>
</dbReference>
<keyword evidence="4" id="KW-1185">Reference proteome</keyword>
<evidence type="ECO:0000313" key="3">
    <source>
        <dbReference type="EMBL" id="KQM09594.1"/>
    </source>
</evidence>
<dbReference type="CDD" id="cd00293">
    <property type="entry name" value="USP-like"/>
    <property type="match status" value="1"/>
</dbReference>
<evidence type="ECO:0000259" key="2">
    <source>
        <dbReference type="Pfam" id="PF00582"/>
    </source>
</evidence>
<feature type="domain" description="UspA" evidence="2">
    <location>
        <begin position="2"/>
        <end position="130"/>
    </location>
</feature>
<sequence length="273" mass="30164">MKIVVPCDFTEVAEFALRYAARIAEVQDPAAEIHLLHVVEKGLLGQADRVEKLKGQLAQYTEQAKGIGQQLRVTGELQEGAITHTIQEYAEDARADLVVMGTHSIIGLERLFGSKAIKVVTRSNVPFLTVQKPPEDAPLFQHLVLPMGARPEEMTKLQWVVSRTAGFHTHVHVLAEYYPDKGLTNKLSSNLAFMKRLFDGQGIAYTVEQASKSGSFKVQLQEYAQKVGADLFMIVIYQSTTGIMPVLNTMDQEMIANSLNIPVLCLNPAMVVS</sequence>
<proteinExistence type="inferred from homology"/>
<dbReference type="PATRIC" id="fig|1702214.3.peg.771"/>
<comment type="similarity">
    <text evidence="1">Belongs to the universal stress protein A family.</text>
</comment>